<evidence type="ECO:0000313" key="3">
    <source>
        <dbReference type="Proteomes" id="UP001607157"/>
    </source>
</evidence>
<sequence length="198" mass="20464">MGAPRNRARIVAGSATAVLVVVAAIAVWRHQTGAGGDDPATRQAVMARIEGALEAAGTHSARCAEQLLAQTSDAPARPLDDLETCGETARLLAEEGYTALDEAAGMDARGGDGEGDGIIGSPARAAYLDASGALFSVYEIQGDDFDVIFDTLHRARLAQTPLAQLNADVSRSLSNSAPDVAAAQSQQADARETYRRGG</sequence>
<dbReference type="EMBL" id="JBIHMM010000001">
    <property type="protein sequence ID" value="MFH0252958.1"/>
    <property type="molecule type" value="Genomic_DNA"/>
</dbReference>
<evidence type="ECO:0000256" key="1">
    <source>
        <dbReference type="SAM" id="MobiDB-lite"/>
    </source>
</evidence>
<feature type="compositionally biased region" description="Low complexity" evidence="1">
    <location>
        <begin position="176"/>
        <end position="188"/>
    </location>
</feature>
<dbReference type="RefSeq" id="WP_377168626.1">
    <property type="nucleotide sequence ID" value="NZ_JBHTJC010000001.1"/>
</dbReference>
<feature type="compositionally biased region" description="Basic and acidic residues" evidence="1">
    <location>
        <begin position="189"/>
        <end position="198"/>
    </location>
</feature>
<gene>
    <name evidence="2" type="ORF">ACGRVM_03580</name>
</gene>
<organism evidence="2 3">
    <name type="scientific">Roseovarius aquimarinus</name>
    <dbReference type="NCBI Taxonomy" id="1229156"/>
    <lineage>
        <taxon>Bacteria</taxon>
        <taxon>Pseudomonadati</taxon>
        <taxon>Pseudomonadota</taxon>
        <taxon>Alphaproteobacteria</taxon>
        <taxon>Rhodobacterales</taxon>
        <taxon>Roseobacteraceae</taxon>
        <taxon>Roseovarius</taxon>
    </lineage>
</organism>
<proteinExistence type="predicted"/>
<protein>
    <submittedName>
        <fullName evidence="2">Uncharacterized protein</fullName>
    </submittedName>
</protein>
<evidence type="ECO:0000313" key="2">
    <source>
        <dbReference type="EMBL" id="MFH0252958.1"/>
    </source>
</evidence>
<keyword evidence="3" id="KW-1185">Reference proteome</keyword>
<dbReference type="Proteomes" id="UP001607157">
    <property type="component" value="Unassembled WGS sequence"/>
</dbReference>
<feature type="region of interest" description="Disordered" evidence="1">
    <location>
        <begin position="173"/>
        <end position="198"/>
    </location>
</feature>
<comment type="caution">
    <text evidence="2">The sequence shown here is derived from an EMBL/GenBank/DDBJ whole genome shotgun (WGS) entry which is preliminary data.</text>
</comment>
<name>A0ABW7I4E3_9RHOB</name>
<reference evidence="2 3" key="1">
    <citation type="submission" date="2024-10" db="EMBL/GenBank/DDBJ databases">
        <authorList>
            <person name="Yang X.-N."/>
        </authorList>
    </citation>
    <scope>NUCLEOTIDE SEQUENCE [LARGE SCALE GENOMIC DNA]</scope>
    <source>
        <strain evidence="2 3">CAU 1059</strain>
    </source>
</reference>
<accession>A0ABW7I4E3</accession>